<protein>
    <submittedName>
        <fullName evidence="1">Bacteriophage Gp15 protein</fullName>
    </submittedName>
</protein>
<keyword evidence="2" id="KW-1185">Reference proteome</keyword>
<dbReference type="PATRIC" id="fig|449659.4.peg.1544"/>
<dbReference type="Proteomes" id="UP000051886">
    <property type="component" value="Unassembled WGS sequence"/>
</dbReference>
<accession>A0A0R2LJM4</accession>
<dbReference type="InterPro" id="IPR009660">
    <property type="entry name" value="Phage_A500_Gp15"/>
</dbReference>
<dbReference type="STRING" id="449659.IV66_GL001518"/>
<dbReference type="Pfam" id="PF06854">
    <property type="entry name" value="Phage_Gp15"/>
    <property type="match status" value="1"/>
</dbReference>
<sequence length="209" mass="24068">MLSLTDKPEETLEYQGQTYRLNLCFDNVLQFYKLMDDQDVSESNKILIAFEVFFDSDAVNYVLNNSDTELLVQGVEKVASYINESSYGASSGSGDVSARSFSYEQDAEAIYSSFMQQYHIDLINEQGNLHWDKFKALLHGLNDKTWFGQIIQIRETDVGQIEDVKQKQEIQQLQDYYALTDEASVRAQEQRNEAALDNMFNRFTRKAGE</sequence>
<dbReference type="AlphaFoldDB" id="A0A0R2LJM4"/>
<evidence type="ECO:0000313" key="1">
    <source>
        <dbReference type="EMBL" id="KRN99514.1"/>
    </source>
</evidence>
<dbReference type="EMBL" id="JQCN01000031">
    <property type="protein sequence ID" value="KRN99514.1"/>
    <property type="molecule type" value="Genomic_DNA"/>
</dbReference>
<proteinExistence type="predicted"/>
<reference evidence="1 2" key="1">
    <citation type="journal article" date="2015" name="Genome Announc.">
        <title>Expanding the biotechnology potential of lactobacilli through comparative genomics of 213 strains and associated genera.</title>
        <authorList>
            <person name="Sun Z."/>
            <person name="Harris H.M."/>
            <person name="McCann A."/>
            <person name="Guo C."/>
            <person name="Argimon S."/>
            <person name="Zhang W."/>
            <person name="Yang X."/>
            <person name="Jeffery I.B."/>
            <person name="Cooney J.C."/>
            <person name="Kagawa T.F."/>
            <person name="Liu W."/>
            <person name="Song Y."/>
            <person name="Salvetti E."/>
            <person name="Wrobel A."/>
            <person name="Rasinkangas P."/>
            <person name="Parkhill J."/>
            <person name="Rea M.C."/>
            <person name="O'Sullivan O."/>
            <person name="Ritari J."/>
            <person name="Douillard F.P."/>
            <person name="Paul Ross R."/>
            <person name="Yang R."/>
            <person name="Briner A.E."/>
            <person name="Felis G.E."/>
            <person name="de Vos W.M."/>
            <person name="Barrangou R."/>
            <person name="Klaenhammer T.R."/>
            <person name="Caufield P.W."/>
            <person name="Cui Y."/>
            <person name="Zhang H."/>
            <person name="O'Toole P.W."/>
        </authorList>
    </citation>
    <scope>NUCLEOTIDE SEQUENCE [LARGE SCALE GENOMIC DNA]</scope>
    <source>
        <strain evidence="1 2">NBRC 103219</strain>
    </source>
</reference>
<dbReference type="OrthoDB" id="1758052at2"/>
<name>A0A0R2LJM4_9LACO</name>
<comment type="caution">
    <text evidence="1">The sequence shown here is derived from an EMBL/GenBank/DDBJ whole genome shotgun (WGS) entry which is preliminary data.</text>
</comment>
<evidence type="ECO:0000313" key="2">
    <source>
        <dbReference type="Proteomes" id="UP000051886"/>
    </source>
</evidence>
<gene>
    <name evidence="1" type="ORF">IV66_GL001518</name>
</gene>
<dbReference type="RefSeq" id="WP_017868781.1">
    <property type="nucleotide sequence ID" value="NZ_BJYB01000024.1"/>
</dbReference>
<organism evidence="1 2">
    <name type="scientific">Ligilactobacillus pobuzihii</name>
    <dbReference type="NCBI Taxonomy" id="449659"/>
    <lineage>
        <taxon>Bacteria</taxon>
        <taxon>Bacillati</taxon>
        <taxon>Bacillota</taxon>
        <taxon>Bacilli</taxon>
        <taxon>Lactobacillales</taxon>
        <taxon>Lactobacillaceae</taxon>
        <taxon>Ligilactobacillus</taxon>
    </lineage>
</organism>